<dbReference type="KEGG" id="more:E1B28_005309"/>
<accession>A0A9P7V0C3</accession>
<dbReference type="EMBL" id="CM032182">
    <property type="protein sequence ID" value="KAG7098001.1"/>
    <property type="molecule type" value="Genomic_DNA"/>
</dbReference>
<name>A0A9P7V0C3_9AGAR</name>
<keyword evidence="2" id="KW-1185">Reference proteome</keyword>
<dbReference type="GeneID" id="66074385"/>
<dbReference type="AlphaFoldDB" id="A0A9P7V0C3"/>
<dbReference type="OrthoDB" id="3044885at2759"/>
<protein>
    <submittedName>
        <fullName evidence="1">Uncharacterized protein</fullName>
    </submittedName>
</protein>
<organism evidence="1 2">
    <name type="scientific">Marasmius oreades</name>
    <name type="common">fairy-ring Marasmius</name>
    <dbReference type="NCBI Taxonomy" id="181124"/>
    <lineage>
        <taxon>Eukaryota</taxon>
        <taxon>Fungi</taxon>
        <taxon>Dikarya</taxon>
        <taxon>Basidiomycota</taxon>
        <taxon>Agaricomycotina</taxon>
        <taxon>Agaricomycetes</taxon>
        <taxon>Agaricomycetidae</taxon>
        <taxon>Agaricales</taxon>
        <taxon>Marasmiineae</taxon>
        <taxon>Marasmiaceae</taxon>
        <taxon>Marasmius</taxon>
    </lineage>
</organism>
<gene>
    <name evidence="1" type="ORF">E1B28_005309</name>
</gene>
<evidence type="ECO:0000313" key="1">
    <source>
        <dbReference type="EMBL" id="KAG7098001.1"/>
    </source>
</evidence>
<dbReference type="Proteomes" id="UP001049176">
    <property type="component" value="Chromosome 2"/>
</dbReference>
<dbReference type="RefSeq" id="XP_043014471.1">
    <property type="nucleotide sequence ID" value="XM_043149863.1"/>
</dbReference>
<comment type="caution">
    <text evidence="1">The sequence shown here is derived from an EMBL/GenBank/DDBJ whole genome shotgun (WGS) entry which is preliminary data.</text>
</comment>
<reference evidence="1" key="1">
    <citation type="journal article" date="2021" name="Genome Biol. Evol.">
        <title>The assembled and annotated genome of the fairy-ring fungus Marasmius oreades.</title>
        <authorList>
            <person name="Hiltunen M."/>
            <person name="Ament-Velasquez S.L."/>
            <person name="Johannesson H."/>
        </authorList>
    </citation>
    <scope>NUCLEOTIDE SEQUENCE</scope>
    <source>
        <strain evidence="1">03SP1</strain>
    </source>
</reference>
<proteinExistence type="predicted"/>
<sequence>MPFNREGDTYVMDIIQDLRQLLKARLSPNRPIIFSTLTNSTIAAGSILWRKGYGLNCLEDMLRIADGRTRFTLVNNSRDFQFCLLATATWDYLAWLSQALSIFQKLGISLNEDLSQYQGIYPYIKLSGKIDGSEFMQHLRDVSPIYLFVLPIYSTAASNHFWSYDKNGQTEISNQECEHLGLPCKLKKISYSAHAYSWPTKVYKDIHKWQVLRGFDPTTTSFAHHLGYPAQFEVIHWKSKCFKEGERLDNNEDLAIDQLFYDANPQVEDLLIEITPRLESQQVLLWLTLKAFLSTYITMWIERFSL</sequence>
<evidence type="ECO:0000313" key="2">
    <source>
        <dbReference type="Proteomes" id="UP001049176"/>
    </source>
</evidence>